<evidence type="ECO:0000313" key="1">
    <source>
        <dbReference type="EMBL" id="PZD74962.1"/>
    </source>
</evidence>
<sequence length="55" mass="6275">MFADYVLFGILKWLDIVSAYKPIDDASSVGQWFDRLEGLYGEHAARVPTVRTRIS</sequence>
<protein>
    <submittedName>
        <fullName evidence="1">Uncharacterized protein</fullName>
    </submittedName>
</protein>
<dbReference type="Proteomes" id="UP000248857">
    <property type="component" value="Unassembled WGS sequence"/>
</dbReference>
<dbReference type="EMBL" id="PQWO01000002">
    <property type="protein sequence ID" value="PZD74962.1"/>
    <property type="molecule type" value="Genomic_DNA"/>
</dbReference>
<dbReference type="AlphaFoldDB" id="A0A2W1JY51"/>
<accession>A0A2W1JY51</accession>
<dbReference type="RefSeq" id="WP_233501350.1">
    <property type="nucleotide sequence ID" value="NZ_CAWNWM010000002.1"/>
</dbReference>
<evidence type="ECO:0000313" key="2">
    <source>
        <dbReference type="Proteomes" id="UP000248857"/>
    </source>
</evidence>
<name>A0A2W1JY51_9CYAN</name>
<proteinExistence type="predicted"/>
<reference evidence="1 2" key="1">
    <citation type="journal article" date="2018" name="Sci. Rep.">
        <title>A novel species of the marine cyanobacterium Acaryochloris with a unique pigment content and lifestyle.</title>
        <authorList>
            <person name="Partensky F."/>
            <person name="Six C."/>
            <person name="Ratin M."/>
            <person name="Garczarek L."/>
            <person name="Vaulot D."/>
            <person name="Probert I."/>
            <person name="Calteau A."/>
            <person name="Gourvil P."/>
            <person name="Marie D."/>
            <person name="Grebert T."/>
            <person name="Bouchier C."/>
            <person name="Le Panse S."/>
            <person name="Gachenot M."/>
            <person name="Rodriguez F."/>
            <person name="Garrido J.L."/>
        </authorList>
    </citation>
    <scope>NUCLEOTIDE SEQUENCE [LARGE SCALE GENOMIC DNA]</scope>
    <source>
        <strain evidence="1 2">RCC1774</strain>
    </source>
</reference>
<comment type="caution">
    <text evidence="1">The sequence shown here is derived from an EMBL/GenBank/DDBJ whole genome shotgun (WGS) entry which is preliminary data.</text>
</comment>
<organism evidence="1 2">
    <name type="scientific">Acaryochloris thomasi RCC1774</name>
    <dbReference type="NCBI Taxonomy" id="1764569"/>
    <lineage>
        <taxon>Bacteria</taxon>
        <taxon>Bacillati</taxon>
        <taxon>Cyanobacteriota</taxon>
        <taxon>Cyanophyceae</taxon>
        <taxon>Acaryochloridales</taxon>
        <taxon>Acaryochloridaceae</taxon>
        <taxon>Acaryochloris</taxon>
        <taxon>Acaryochloris thomasi</taxon>
    </lineage>
</organism>
<keyword evidence="2" id="KW-1185">Reference proteome</keyword>
<gene>
    <name evidence="1" type="ORF">C1752_00989</name>
</gene>